<feature type="transmembrane region" description="Helical" evidence="12">
    <location>
        <begin position="461"/>
        <end position="480"/>
    </location>
</feature>
<organism evidence="15 16">
    <name type="scientific">Curvularia kusanoi</name>
    <name type="common">Cochliobolus kusanoi</name>
    <dbReference type="NCBI Taxonomy" id="90978"/>
    <lineage>
        <taxon>Eukaryota</taxon>
        <taxon>Fungi</taxon>
        <taxon>Dikarya</taxon>
        <taxon>Ascomycota</taxon>
        <taxon>Pezizomycotina</taxon>
        <taxon>Dothideomycetes</taxon>
        <taxon>Pleosporomycetidae</taxon>
        <taxon>Pleosporales</taxon>
        <taxon>Pleosporineae</taxon>
        <taxon>Pleosporaceae</taxon>
        <taxon>Curvularia</taxon>
    </lineage>
</organism>
<keyword evidence="4" id="KW-1003">Cell membrane</keyword>
<dbReference type="PANTHER" id="PTHR24223:SF399">
    <property type="entry name" value="ABC TRANSPORTER ATNG"/>
    <property type="match status" value="1"/>
</dbReference>
<keyword evidence="10" id="KW-0325">Glycoprotein</keyword>
<evidence type="ECO:0000259" key="14">
    <source>
        <dbReference type="PROSITE" id="PS50929"/>
    </source>
</evidence>
<dbReference type="EMBL" id="SWKU01000001">
    <property type="protein sequence ID" value="KAF3011215.1"/>
    <property type="molecule type" value="Genomic_DNA"/>
</dbReference>
<feature type="region of interest" description="Disordered" evidence="11">
    <location>
        <begin position="369"/>
        <end position="401"/>
    </location>
</feature>
<evidence type="ECO:0000256" key="2">
    <source>
        <dbReference type="ARBA" id="ARBA00009726"/>
    </source>
</evidence>
<dbReference type="CDD" id="cd18580">
    <property type="entry name" value="ABC_6TM_ABCC_D2"/>
    <property type="match status" value="1"/>
</dbReference>
<dbReference type="GO" id="GO:0140359">
    <property type="term" value="F:ABC-type transporter activity"/>
    <property type="evidence" value="ECO:0007669"/>
    <property type="project" value="InterPro"/>
</dbReference>
<evidence type="ECO:0000256" key="11">
    <source>
        <dbReference type="SAM" id="MobiDB-lite"/>
    </source>
</evidence>
<dbReference type="GO" id="GO:0016887">
    <property type="term" value="F:ATP hydrolysis activity"/>
    <property type="evidence" value="ECO:0007669"/>
    <property type="project" value="InterPro"/>
</dbReference>
<feature type="domain" description="ABC transmembrane type-1" evidence="14">
    <location>
        <begin position="443"/>
        <end position="708"/>
    </location>
</feature>
<dbReference type="AlphaFoldDB" id="A0A9P4TPL9"/>
<dbReference type="FunFam" id="1.20.1560.10:FF:000066">
    <property type="entry name" value="ABC multidrug transporter (Eurofung)"/>
    <property type="match status" value="1"/>
</dbReference>
<accession>A0A9P4TPL9</accession>
<dbReference type="InterPro" id="IPR003593">
    <property type="entry name" value="AAA+_ATPase"/>
</dbReference>
<dbReference type="InterPro" id="IPR050173">
    <property type="entry name" value="ABC_transporter_C-like"/>
</dbReference>
<dbReference type="Proteomes" id="UP000801428">
    <property type="component" value="Unassembled WGS sequence"/>
</dbReference>
<evidence type="ECO:0000256" key="7">
    <source>
        <dbReference type="ARBA" id="ARBA00022840"/>
    </source>
</evidence>
<evidence type="ECO:0000256" key="10">
    <source>
        <dbReference type="ARBA" id="ARBA00023180"/>
    </source>
</evidence>
<keyword evidence="3" id="KW-0813">Transport</keyword>
<proteinExistence type="inferred from homology"/>
<evidence type="ECO:0000256" key="6">
    <source>
        <dbReference type="ARBA" id="ARBA00022741"/>
    </source>
</evidence>
<feature type="domain" description="ABC transporter" evidence="13">
    <location>
        <begin position="137"/>
        <end position="367"/>
    </location>
</feature>
<evidence type="ECO:0008006" key="17">
    <source>
        <dbReference type="Google" id="ProtNLM"/>
    </source>
</evidence>
<dbReference type="FunFam" id="3.40.50.300:FF:002145">
    <property type="entry name" value="ABC transporter (MsbA subfamily)"/>
    <property type="match status" value="1"/>
</dbReference>
<comment type="caution">
    <text evidence="15">The sequence shown here is derived from an EMBL/GenBank/DDBJ whole genome shotgun (WGS) entry which is preliminary data.</text>
</comment>
<keyword evidence="5 12" id="KW-0812">Transmembrane</keyword>
<feature type="region of interest" description="Disordered" evidence="11">
    <location>
        <begin position="717"/>
        <end position="737"/>
    </location>
</feature>
<keyword evidence="6" id="KW-0547">Nucleotide-binding</keyword>
<comment type="subcellular location">
    <subcellularLocation>
        <location evidence="1">Cell membrane</location>
        <topology evidence="1">Multi-pass membrane protein</topology>
    </subcellularLocation>
</comment>
<feature type="compositionally biased region" description="Polar residues" evidence="11">
    <location>
        <begin position="384"/>
        <end position="401"/>
    </location>
</feature>
<dbReference type="GO" id="GO:0005886">
    <property type="term" value="C:plasma membrane"/>
    <property type="evidence" value="ECO:0007669"/>
    <property type="project" value="UniProtKB-SubCell"/>
</dbReference>
<keyword evidence="16" id="KW-1185">Reference proteome</keyword>
<dbReference type="PANTHER" id="PTHR24223">
    <property type="entry name" value="ATP-BINDING CASSETTE SUB-FAMILY C"/>
    <property type="match status" value="1"/>
</dbReference>
<sequence length="984" mass="107402">MLGLTDFLSQQIQRLKVHELTEYAGYRKYVAFRETLASVPGALGPTLTLMMFTLTNGSGKLTPGVAFSTLSLVALLSAPIQEMVWAIIDFQLADASISRIQSFLLSDDSRNSMPSLDSNATSASIEMTSRTPNGVNLAAATIHVGGNPQRTILQSISLDLRAGSFTLVIGPVGSGKTTLLRSVIGDIKLDAGSRTVSNDLQSFAFCSQEAWLPNDSIRNTIIGESEHDATWYSTIVNACALSVDIARFPAGDRTMVGNKGMSLSGGQKQRLSLARALYSRISFLVLDDIFSGLDIKSLKHIAEAVFGSSGIARRHGLTILMTTHYSTHVIRQADQIAVLGCDGRIVEQGSFQDLIGNRNSFVHTIELREEDQSKNSPEEPNEAFQISTDPAEGSHSTTESISARRTGELSIYAYWFRSFGLKFCLMLLVSTLSAGFSWKFMEVWVRWWSDAAVTTPGSSTHSLGFWIGCHVTLALLALLFDFARFWTMLVWAVPHSSAQIHHQILSSVMDAPYWFFVKTNLGSIVNRFSTDLTLIESAGAGPILQALESATILLGSAALILAGSSYASVALPILLVTVYLLQRFYLRTSRQLRYMDLETQAPLIDAVQETMHGVSTIRAFGWQSASHRKFLDLLDRSQRPYYLLLCIQRWLSLMLDILTAVLATIVVSLAVTTPSSSSAGSLGLALLNILGFNGQLSVFVVAWTTIETSASAVSRCQSFEQTTPGEQSPLETAPPSQNWPVEGKIYIQNLRATYVPDGPEVLSGINLRIAPGTRIGICGRSGSGKSSFLISLFHMLENIPRNSILIDDIDLTTLPRSSLREHLTAIPQETLVIPGSLRDNIDPLRNKSLDDINSALEKVGLASLVADRGGIDVNMADIGLSQGELQLFAVARALLRPSKVLVVDEMTSSMDGSSEKKILDIVKTQFEDSTILAVAHRLATIVDFDMIIVLDAGRLIESGNPQELLQKPDGHFRKMWNQQESTGR</sequence>
<dbReference type="Gene3D" id="1.20.1560.10">
    <property type="entry name" value="ABC transporter type 1, transmembrane domain"/>
    <property type="match status" value="2"/>
</dbReference>
<comment type="similarity">
    <text evidence="2">Belongs to the ABC transporter superfamily. ABCC family. Conjugate transporter (TC 3.A.1.208) subfamily.</text>
</comment>
<keyword evidence="7" id="KW-0067">ATP-binding</keyword>
<evidence type="ECO:0000313" key="15">
    <source>
        <dbReference type="EMBL" id="KAF3011215.1"/>
    </source>
</evidence>
<evidence type="ECO:0000256" key="5">
    <source>
        <dbReference type="ARBA" id="ARBA00022692"/>
    </source>
</evidence>
<evidence type="ECO:0000256" key="12">
    <source>
        <dbReference type="SAM" id="Phobius"/>
    </source>
</evidence>
<dbReference type="PROSITE" id="PS00211">
    <property type="entry name" value="ABC_TRANSPORTER_1"/>
    <property type="match status" value="2"/>
</dbReference>
<dbReference type="InterPro" id="IPR011527">
    <property type="entry name" value="ABC1_TM_dom"/>
</dbReference>
<gene>
    <name evidence="15" type="ORF">E8E13_011623</name>
</gene>
<reference evidence="15" key="1">
    <citation type="submission" date="2019-04" db="EMBL/GenBank/DDBJ databases">
        <title>Sequencing of skin fungus with MAO and IRED activity.</title>
        <authorList>
            <person name="Marsaioli A.J."/>
            <person name="Bonatto J.M.C."/>
            <person name="Reis Junior O."/>
        </authorList>
    </citation>
    <scope>NUCLEOTIDE SEQUENCE</scope>
    <source>
        <strain evidence="15">30M1</strain>
    </source>
</reference>
<dbReference type="InterPro" id="IPR036640">
    <property type="entry name" value="ABC1_TM_sf"/>
</dbReference>
<evidence type="ECO:0000256" key="9">
    <source>
        <dbReference type="ARBA" id="ARBA00023136"/>
    </source>
</evidence>
<dbReference type="SUPFAM" id="SSF52540">
    <property type="entry name" value="P-loop containing nucleoside triphosphate hydrolases"/>
    <property type="match status" value="2"/>
</dbReference>
<dbReference type="GO" id="GO:0005524">
    <property type="term" value="F:ATP binding"/>
    <property type="evidence" value="ECO:0007669"/>
    <property type="project" value="UniProtKB-KW"/>
</dbReference>
<dbReference type="InterPro" id="IPR017871">
    <property type="entry name" value="ABC_transporter-like_CS"/>
</dbReference>
<dbReference type="SUPFAM" id="SSF90123">
    <property type="entry name" value="ABC transporter transmembrane region"/>
    <property type="match status" value="2"/>
</dbReference>
<dbReference type="Pfam" id="PF00664">
    <property type="entry name" value="ABC_membrane"/>
    <property type="match status" value="1"/>
</dbReference>
<feature type="domain" description="ABC transporter" evidence="13">
    <location>
        <begin position="745"/>
        <end position="977"/>
    </location>
</feature>
<evidence type="ECO:0000256" key="1">
    <source>
        <dbReference type="ARBA" id="ARBA00004651"/>
    </source>
</evidence>
<protein>
    <recommendedName>
        <fullName evidence="17">ABC transporter</fullName>
    </recommendedName>
</protein>
<dbReference type="Pfam" id="PF00005">
    <property type="entry name" value="ABC_tran"/>
    <property type="match status" value="2"/>
</dbReference>
<feature type="transmembrane region" description="Helical" evidence="12">
    <location>
        <begin position="684"/>
        <end position="706"/>
    </location>
</feature>
<evidence type="ECO:0000256" key="4">
    <source>
        <dbReference type="ARBA" id="ARBA00022475"/>
    </source>
</evidence>
<dbReference type="SMART" id="SM00382">
    <property type="entry name" value="AAA"/>
    <property type="match status" value="2"/>
</dbReference>
<evidence type="ECO:0000313" key="16">
    <source>
        <dbReference type="Proteomes" id="UP000801428"/>
    </source>
</evidence>
<dbReference type="InterPro" id="IPR044726">
    <property type="entry name" value="ABCC_6TM_D2"/>
</dbReference>
<dbReference type="Gene3D" id="3.40.50.300">
    <property type="entry name" value="P-loop containing nucleotide triphosphate hydrolases"/>
    <property type="match status" value="2"/>
</dbReference>
<evidence type="ECO:0000256" key="8">
    <source>
        <dbReference type="ARBA" id="ARBA00022989"/>
    </source>
</evidence>
<keyword evidence="8 12" id="KW-1133">Transmembrane helix</keyword>
<dbReference type="InterPro" id="IPR003439">
    <property type="entry name" value="ABC_transporter-like_ATP-bd"/>
</dbReference>
<keyword evidence="9 12" id="KW-0472">Membrane</keyword>
<dbReference type="OrthoDB" id="6500128at2759"/>
<feature type="transmembrane region" description="Helical" evidence="12">
    <location>
        <begin position="552"/>
        <end position="581"/>
    </location>
</feature>
<feature type="transmembrane region" description="Helical" evidence="12">
    <location>
        <begin position="650"/>
        <end position="672"/>
    </location>
</feature>
<evidence type="ECO:0000259" key="13">
    <source>
        <dbReference type="PROSITE" id="PS50893"/>
    </source>
</evidence>
<feature type="transmembrane region" description="Helical" evidence="12">
    <location>
        <begin position="419"/>
        <end position="441"/>
    </location>
</feature>
<dbReference type="PROSITE" id="PS50929">
    <property type="entry name" value="ABC_TM1F"/>
    <property type="match status" value="1"/>
</dbReference>
<dbReference type="PROSITE" id="PS50893">
    <property type="entry name" value="ABC_TRANSPORTER_2"/>
    <property type="match status" value="2"/>
</dbReference>
<dbReference type="InterPro" id="IPR027417">
    <property type="entry name" value="P-loop_NTPase"/>
</dbReference>
<evidence type="ECO:0000256" key="3">
    <source>
        <dbReference type="ARBA" id="ARBA00022448"/>
    </source>
</evidence>
<name>A0A9P4TPL9_CURKU</name>